<protein>
    <submittedName>
        <fullName evidence="1">Uncharacterized protein</fullName>
    </submittedName>
</protein>
<proteinExistence type="predicted"/>
<sequence>MAQRPKTTSRQYRVTLTLVSATAHPSSRFDPKVPFSKKHLPDFYALVKSHRVNFRSKRVNNKATAIFKQNIHSLFSGNKKRVLYSIELRDYDRFSRDDVADINPGARGTKLFVLYEPSTGLVYDLTHKVIGRRGEDIRVRGQQGFKLDRLASITFRFNHRRL</sequence>
<evidence type="ECO:0000313" key="1">
    <source>
        <dbReference type="EMBL" id="MBE9029028.1"/>
    </source>
</evidence>
<organism evidence="1 2">
    <name type="scientific">Romeriopsis navalis LEGE 11480</name>
    <dbReference type="NCBI Taxonomy" id="2777977"/>
    <lineage>
        <taxon>Bacteria</taxon>
        <taxon>Bacillati</taxon>
        <taxon>Cyanobacteriota</taxon>
        <taxon>Cyanophyceae</taxon>
        <taxon>Leptolyngbyales</taxon>
        <taxon>Leptolyngbyaceae</taxon>
        <taxon>Romeriopsis</taxon>
        <taxon>Romeriopsis navalis</taxon>
    </lineage>
</organism>
<gene>
    <name evidence="1" type="ORF">IQ266_04535</name>
</gene>
<comment type="caution">
    <text evidence="1">The sequence shown here is derived from an EMBL/GenBank/DDBJ whole genome shotgun (WGS) entry which is preliminary data.</text>
</comment>
<dbReference type="Proteomes" id="UP000625316">
    <property type="component" value="Unassembled WGS sequence"/>
</dbReference>
<evidence type="ECO:0000313" key="2">
    <source>
        <dbReference type="Proteomes" id="UP000625316"/>
    </source>
</evidence>
<name>A0A928Z3B9_9CYAN</name>
<dbReference type="AlphaFoldDB" id="A0A928Z3B9"/>
<dbReference type="EMBL" id="JADEXQ010000010">
    <property type="protein sequence ID" value="MBE9029028.1"/>
    <property type="molecule type" value="Genomic_DNA"/>
</dbReference>
<keyword evidence="2" id="KW-1185">Reference proteome</keyword>
<accession>A0A928Z3B9</accession>
<reference evidence="1" key="1">
    <citation type="submission" date="2020-10" db="EMBL/GenBank/DDBJ databases">
        <authorList>
            <person name="Castelo-Branco R."/>
            <person name="Eusebio N."/>
            <person name="Adriana R."/>
            <person name="Vieira A."/>
            <person name="Brugerolle De Fraissinette N."/>
            <person name="Rezende De Castro R."/>
            <person name="Schneider M.P."/>
            <person name="Vasconcelos V."/>
            <person name="Leao P.N."/>
        </authorList>
    </citation>
    <scope>NUCLEOTIDE SEQUENCE</scope>
    <source>
        <strain evidence="1">LEGE 11480</strain>
    </source>
</reference>